<dbReference type="EMBL" id="NCVQ01000004">
    <property type="protein sequence ID" value="PWZ32974.1"/>
    <property type="molecule type" value="Genomic_DNA"/>
</dbReference>
<evidence type="ECO:0000256" key="5">
    <source>
        <dbReference type="ARBA" id="ARBA00022989"/>
    </source>
</evidence>
<dbReference type="InterPro" id="IPR004776">
    <property type="entry name" value="Mem_transp_PIN-like"/>
</dbReference>
<keyword evidence="6 8" id="KW-0472">Membrane</keyword>
<organism evidence="9 10">
    <name type="scientific">Zea mays</name>
    <name type="common">Maize</name>
    <dbReference type="NCBI Taxonomy" id="4577"/>
    <lineage>
        <taxon>Eukaryota</taxon>
        <taxon>Viridiplantae</taxon>
        <taxon>Streptophyta</taxon>
        <taxon>Embryophyta</taxon>
        <taxon>Tracheophyta</taxon>
        <taxon>Spermatophyta</taxon>
        <taxon>Magnoliopsida</taxon>
        <taxon>Liliopsida</taxon>
        <taxon>Poales</taxon>
        <taxon>Poaceae</taxon>
        <taxon>PACMAD clade</taxon>
        <taxon>Panicoideae</taxon>
        <taxon>Andropogonodae</taxon>
        <taxon>Andropogoneae</taxon>
        <taxon>Tripsacinae</taxon>
        <taxon>Zea</taxon>
    </lineage>
</organism>
<dbReference type="GO" id="GO:0055085">
    <property type="term" value="P:transmembrane transport"/>
    <property type="evidence" value="ECO:0007669"/>
    <property type="project" value="InterPro"/>
</dbReference>
<comment type="caution">
    <text evidence="9">The sequence shown here is derived from an EMBL/GenBank/DDBJ whole genome shotgun (WGS) entry which is preliminary data.</text>
</comment>
<feature type="transmembrane region" description="Helical" evidence="8">
    <location>
        <begin position="452"/>
        <end position="470"/>
    </location>
</feature>
<feature type="transmembrane region" description="Helical" evidence="8">
    <location>
        <begin position="288"/>
        <end position="306"/>
    </location>
</feature>
<dbReference type="Pfam" id="PF03547">
    <property type="entry name" value="Mem_trans"/>
    <property type="match status" value="2"/>
</dbReference>
<feature type="transmembrane region" description="Helical" evidence="8">
    <location>
        <begin position="152"/>
        <end position="174"/>
    </location>
</feature>
<proteinExistence type="inferred from homology"/>
<evidence type="ECO:0000256" key="4">
    <source>
        <dbReference type="ARBA" id="ARBA00022692"/>
    </source>
</evidence>
<comment type="similarity">
    <text evidence="2">Belongs to the auxin efflux carrier (TC 2.A.69.1) family.</text>
</comment>
<dbReference type="InterPro" id="IPR051107">
    <property type="entry name" value="Auxin_Efflux_Carrier"/>
</dbReference>
<evidence type="ECO:0000313" key="9">
    <source>
        <dbReference type="EMBL" id="PWZ32974.1"/>
    </source>
</evidence>
<evidence type="ECO:0000256" key="7">
    <source>
        <dbReference type="ARBA" id="ARBA00023294"/>
    </source>
</evidence>
<feature type="transmembrane region" description="Helical" evidence="8">
    <location>
        <begin position="80"/>
        <end position="97"/>
    </location>
</feature>
<comment type="subcellular location">
    <subcellularLocation>
        <location evidence="1">Membrane</location>
        <topology evidence="1">Multi-pass membrane protein</topology>
    </subcellularLocation>
</comment>
<dbReference type="ExpressionAtlas" id="A0A3L6FIA0">
    <property type="expression patterns" value="baseline and differential"/>
</dbReference>
<sequence length="472" mass="51235">MIPGSAVYHVVEAMAPLYTSAVLGYASVRWLKAFSDEQCAGINHFVALYAVPVLIFHMVSTNDPYHMNERLIAADTLQKAVMLLALTAWAFWSHLSRRRDGGRGKRQVVHQGAAESPIKWVVTNFSVASLPNTIIMGVPLLDGMYGPVSGGLMKQIVVMQFCIWYNVVIFLYEFMAARDGSARISPAVPAAAGELVVDDENGVHRHAAADRSSHHGQVVVNIEITEVAPAPAAEAVVASSSMPAAATKELSPEDDGDANKQVVVAVDVQPPVMHVVWMATKKLLQIPNTYASFLGLIWSLMAFKIGFSMPKIVSDSLFIIYTTAVGLSMFASGTFIARQSRFVPCGYTVASLSMLLKFLIGPVIMLLASLSIGMHGTLLHIAVVQASRPTALRTEEVVGKVSSKYLLVQHRVRPHRRSNNAALPLAVTSFVYAEEYKVHADIMSTGSVPFKVILGIFISLPVTIVYYILLGL</sequence>
<evidence type="ECO:0000256" key="1">
    <source>
        <dbReference type="ARBA" id="ARBA00004141"/>
    </source>
</evidence>
<dbReference type="GO" id="GO:0009734">
    <property type="term" value="P:auxin-activated signaling pathway"/>
    <property type="evidence" value="ECO:0007669"/>
    <property type="project" value="UniProtKB-KW"/>
</dbReference>
<dbReference type="Proteomes" id="UP000251960">
    <property type="component" value="Chromosome 3"/>
</dbReference>
<evidence type="ECO:0000256" key="6">
    <source>
        <dbReference type="ARBA" id="ARBA00023136"/>
    </source>
</evidence>
<gene>
    <name evidence="9" type="primary">PIN9</name>
    <name evidence="9" type="ORF">Zm00014a_001156</name>
</gene>
<keyword evidence="7" id="KW-0927">Auxin signaling pathway</keyword>
<feature type="transmembrane region" description="Helical" evidence="8">
    <location>
        <begin position="40"/>
        <end position="60"/>
    </location>
</feature>
<keyword evidence="4 8" id="KW-0812">Transmembrane</keyword>
<dbReference type="AlphaFoldDB" id="A0A3L6FIA0"/>
<evidence type="ECO:0000256" key="3">
    <source>
        <dbReference type="ARBA" id="ARBA00022448"/>
    </source>
</evidence>
<accession>A0A3L6FIA0</accession>
<reference evidence="9 10" key="1">
    <citation type="journal article" date="2018" name="Nat. Genet.">
        <title>Extensive intraspecific gene order and gene structural variations between Mo17 and other maize genomes.</title>
        <authorList>
            <person name="Sun S."/>
            <person name="Zhou Y."/>
            <person name="Chen J."/>
            <person name="Shi J."/>
            <person name="Zhao H."/>
            <person name="Zhao H."/>
            <person name="Song W."/>
            <person name="Zhang M."/>
            <person name="Cui Y."/>
            <person name="Dong X."/>
            <person name="Liu H."/>
            <person name="Ma X."/>
            <person name="Jiao Y."/>
            <person name="Wang B."/>
            <person name="Wei X."/>
            <person name="Stein J.C."/>
            <person name="Glaubitz J.C."/>
            <person name="Lu F."/>
            <person name="Yu G."/>
            <person name="Liang C."/>
            <person name="Fengler K."/>
            <person name="Li B."/>
            <person name="Rafalski A."/>
            <person name="Schnable P.S."/>
            <person name="Ware D.H."/>
            <person name="Buckler E.S."/>
            <person name="Lai J."/>
        </authorList>
    </citation>
    <scope>NUCLEOTIDE SEQUENCE [LARGE SCALE GENOMIC DNA]</scope>
    <source>
        <strain evidence="10">cv. Missouri 17</strain>
        <tissue evidence="9">Seedling</tissue>
    </source>
</reference>
<feature type="transmembrane region" description="Helical" evidence="8">
    <location>
        <begin position="6"/>
        <end position="28"/>
    </location>
</feature>
<dbReference type="GO" id="GO:0016020">
    <property type="term" value="C:membrane"/>
    <property type="evidence" value="ECO:0007669"/>
    <property type="project" value="UniProtKB-SubCell"/>
</dbReference>
<evidence type="ECO:0000256" key="8">
    <source>
        <dbReference type="SAM" id="Phobius"/>
    </source>
</evidence>
<dbReference type="PANTHER" id="PTHR31752:SF45">
    <property type="entry name" value="AUXIN EFFLUX CARRIER COMPONENT 9-RELATED"/>
    <property type="match status" value="1"/>
</dbReference>
<keyword evidence="5 8" id="KW-1133">Transmembrane helix</keyword>
<evidence type="ECO:0000313" key="10">
    <source>
        <dbReference type="Proteomes" id="UP000251960"/>
    </source>
</evidence>
<evidence type="ECO:0000256" key="2">
    <source>
        <dbReference type="ARBA" id="ARBA00009177"/>
    </source>
</evidence>
<dbReference type="PANTHER" id="PTHR31752">
    <property type="entry name" value="AUXIN EFFLUX CARRIER COMPONENT 1B-RELATED"/>
    <property type="match status" value="1"/>
</dbReference>
<feature type="transmembrane region" description="Helical" evidence="8">
    <location>
        <begin position="318"/>
        <end position="337"/>
    </location>
</feature>
<feature type="transmembrane region" description="Helical" evidence="8">
    <location>
        <begin position="358"/>
        <end position="383"/>
    </location>
</feature>
<keyword evidence="3" id="KW-0813">Transport</keyword>
<feature type="transmembrane region" description="Helical" evidence="8">
    <location>
        <begin position="118"/>
        <end position="140"/>
    </location>
</feature>
<name>A0A3L6FIA0_MAIZE</name>
<protein>
    <submittedName>
        <fullName evidence="9">Putative auxin efflux carrier component 9</fullName>
    </submittedName>
</protein>